<dbReference type="AlphaFoldDB" id="A0A5B7E683"/>
<keyword evidence="3" id="KW-1185">Reference proteome</keyword>
<evidence type="ECO:0000313" key="3">
    <source>
        <dbReference type="Proteomes" id="UP000324222"/>
    </source>
</evidence>
<protein>
    <submittedName>
        <fullName evidence="2">Uncharacterized protein</fullName>
    </submittedName>
</protein>
<comment type="caution">
    <text evidence="2">The sequence shown here is derived from an EMBL/GenBank/DDBJ whole genome shotgun (WGS) entry which is preliminary data.</text>
</comment>
<evidence type="ECO:0000313" key="2">
    <source>
        <dbReference type="EMBL" id="MPC28929.1"/>
    </source>
</evidence>
<dbReference type="EMBL" id="VSRR010001990">
    <property type="protein sequence ID" value="MPC28929.1"/>
    <property type="molecule type" value="Genomic_DNA"/>
</dbReference>
<proteinExistence type="predicted"/>
<accession>A0A5B7E683</accession>
<reference evidence="2 3" key="1">
    <citation type="submission" date="2019-05" db="EMBL/GenBank/DDBJ databases">
        <title>Another draft genome of Portunus trituberculatus and its Hox gene families provides insights of decapod evolution.</title>
        <authorList>
            <person name="Jeong J.-H."/>
            <person name="Song I."/>
            <person name="Kim S."/>
            <person name="Choi T."/>
            <person name="Kim D."/>
            <person name="Ryu S."/>
            <person name="Kim W."/>
        </authorList>
    </citation>
    <scope>NUCLEOTIDE SEQUENCE [LARGE SCALE GENOMIC DNA]</scope>
    <source>
        <tissue evidence="2">Muscle</tissue>
    </source>
</reference>
<organism evidence="2 3">
    <name type="scientific">Portunus trituberculatus</name>
    <name type="common">Swimming crab</name>
    <name type="synonym">Neptunus trituberculatus</name>
    <dbReference type="NCBI Taxonomy" id="210409"/>
    <lineage>
        <taxon>Eukaryota</taxon>
        <taxon>Metazoa</taxon>
        <taxon>Ecdysozoa</taxon>
        <taxon>Arthropoda</taxon>
        <taxon>Crustacea</taxon>
        <taxon>Multicrustacea</taxon>
        <taxon>Malacostraca</taxon>
        <taxon>Eumalacostraca</taxon>
        <taxon>Eucarida</taxon>
        <taxon>Decapoda</taxon>
        <taxon>Pleocyemata</taxon>
        <taxon>Brachyura</taxon>
        <taxon>Eubrachyura</taxon>
        <taxon>Portunoidea</taxon>
        <taxon>Portunidae</taxon>
        <taxon>Portuninae</taxon>
        <taxon>Portunus</taxon>
    </lineage>
</organism>
<evidence type="ECO:0000256" key="1">
    <source>
        <dbReference type="SAM" id="MobiDB-lite"/>
    </source>
</evidence>
<gene>
    <name evidence="2" type="ORF">E2C01_022145</name>
</gene>
<name>A0A5B7E683_PORTR</name>
<dbReference type="Proteomes" id="UP000324222">
    <property type="component" value="Unassembled WGS sequence"/>
</dbReference>
<sequence length="146" mass="14868">MGPLGSPPSAAARKPGSRSPYHAISKGTHSPLGSVWSPTTTTPAARSVWAHGSFCTPLDSTCDAAPTRDATQHLGVAHLTDGGGSSDRAGGIARTFPHLALRDFPMSGALPAFAWCRAPQQASPVCCATVAAAAVAARPHLAHCSY</sequence>
<feature type="region of interest" description="Disordered" evidence="1">
    <location>
        <begin position="1"/>
        <end position="38"/>
    </location>
</feature>